<evidence type="ECO:0000256" key="2">
    <source>
        <dbReference type="SAM" id="MobiDB-lite"/>
    </source>
</evidence>
<dbReference type="SUPFAM" id="SSF46785">
    <property type="entry name" value="Winged helix' DNA-binding domain"/>
    <property type="match status" value="1"/>
</dbReference>
<dbReference type="PROSITE" id="PS50943">
    <property type="entry name" value="HTH_CROC1"/>
    <property type="match status" value="1"/>
</dbReference>
<evidence type="ECO:0000313" key="4">
    <source>
        <dbReference type="EMBL" id="SHJ91431.1"/>
    </source>
</evidence>
<evidence type="ECO:0000313" key="5">
    <source>
        <dbReference type="Proteomes" id="UP000184452"/>
    </source>
</evidence>
<dbReference type="InterPro" id="IPR001387">
    <property type="entry name" value="Cro/C1-type_HTH"/>
</dbReference>
<dbReference type="GO" id="GO:0003677">
    <property type="term" value="F:DNA binding"/>
    <property type="evidence" value="ECO:0007669"/>
    <property type="project" value="UniProtKB-KW"/>
</dbReference>
<dbReference type="InterPro" id="IPR010982">
    <property type="entry name" value="Lambda_DNA-bd_dom_sf"/>
</dbReference>
<dbReference type="Gene3D" id="3.40.50.300">
    <property type="entry name" value="P-loop containing nucleotide triphosphate hydrolases"/>
    <property type="match status" value="1"/>
</dbReference>
<reference evidence="4 5" key="1">
    <citation type="submission" date="2016-11" db="EMBL/GenBank/DDBJ databases">
        <authorList>
            <person name="Jaros S."/>
            <person name="Januszkiewicz K."/>
            <person name="Wedrychowicz H."/>
        </authorList>
    </citation>
    <scope>NUCLEOTIDE SEQUENCE [LARGE SCALE GENOMIC DNA]</scope>
    <source>
        <strain evidence="4 5">CGMCC 4.5723</strain>
    </source>
</reference>
<dbReference type="InterPro" id="IPR036390">
    <property type="entry name" value="WH_DNA-bd_sf"/>
</dbReference>
<name>A0A1M6N6V7_9ACTN</name>
<dbReference type="EMBL" id="FQZK01000011">
    <property type="protein sequence ID" value="SHJ91431.1"/>
    <property type="molecule type" value="Genomic_DNA"/>
</dbReference>
<dbReference type="PANTHER" id="PTHR47691:SF3">
    <property type="entry name" value="HTH-TYPE TRANSCRIPTIONAL REGULATOR RV0890C-RELATED"/>
    <property type="match status" value="1"/>
</dbReference>
<keyword evidence="1" id="KW-0238">DNA-binding</keyword>
<dbReference type="SMART" id="SM00382">
    <property type="entry name" value="AAA"/>
    <property type="match status" value="1"/>
</dbReference>
<dbReference type="InterPro" id="IPR003593">
    <property type="entry name" value="AAA+_ATPase"/>
</dbReference>
<dbReference type="Gene3D" id="1.10.260.40">
    <property type="entry name" value="lambda repressor-like DNA-binding domains"/>
    <property type="match status" value="1"/>
</dbReference>
<proteinExistence type="predicted"/>
<dbReference type="InterPro" id="IPR036388">
    <property type="entry name" value="WH-like_DNA-bd_sf"/>
</dbReference>
<evidence type="ECO:0000259" key="3">
    <source>
        <dbReference type="PROSITE" id="PS50943"/>
    </source>
</evidence>
<dbReference type="Proteomes" id="UP000184452">
    <property type="component" value="Unassembled WGS sequence"/>
</dbReference>
<dbReference type="RefSeq" id="WP_073380593.1">
    <property type="nucleotide sequence ID" value="NZ_FQZK01000011.1"/>
</dbReference>
<dbReference type="SUPFAM" id="SSF52540">
    <property type="entry name" value="P-loop containing nucleoside triphosphate hydrolases"/>
    <property type="match status" value="1"/>
</dbReference>
<dbReference type="Pfam" id="PF13560">
    <property type="entry name" value="HTH_31"/>
    <property type="match status" value="1"/>
</dbReference>
<protein>
    <submittedName>
        <fullName evidence="4">Predicted ATPase</fullName>
    </submittedName>
</protein>
<dbReference type="AlphaFoldDB" id="A0A1M6N6V7"/>
<feature type="domain" description="HTH cro/C1-type" evidence="3">
    <location>
        <begin position="14"/>
        <end position="69"/>
    </location>
</feature>
<dbReference type="Gene3D" id="1.10.10.10">
    <property type="entry name" value="Winged helix-like DNA-binding domain superfamily/Winged helix DNA-binding domain"/>
    <property type="match status" value="1"/>
</dbReference>
<dbReference type="CDD" id="cd00093">
    <property type="entry name" value="HTH_XRE"/>
    <property type="match status" value="1"/>
</dbReference>
<gene>
    <name evidence="4" type="ORF">SAMN05421803_11189</name>
</gene>
<dbReference type="InterPro" id="IPR027417">
    <property type="entry name" value="P-loop_NTPase"/>
</dbReference>
<dbReference type="SUPFAM" id="SSF47413">
    <property type="entry name" value="lambda repressor-like DNA-binding domains"/>
    <property type="match status" value="1"/>
</dbReference>
<evidence type="ECO:0000256" key="1">
    <source>
        <dbReference type="ARBA" id="ARBA00023125"/>
    </source>
</evidence>
<accession>A0A1M6N6V7</accession>
<dbReference type="PANTHER" id="PTHR47691">
    <property type="entry name" value="REGULATOR-RELATED"/>
    <property type="match status" value="1"/>
</dbReference>
<dbReference type="SMART" id="SM00530">
    <property type="entry name" value="HTH_XRE"/>
    <property type="match status" value="1"/>
</dbReference>
<sequence>MEVTEETRGFDHLVLRYRTRAGLTQQELADFSTISVRAIRDLEHGRAQRPRRDTVRLLADALRLNERDRARLEAAAGRTARTDLRVGPSGAAVPPPTGTVPIGRRDEADALTTDLGAAGRRIVTLTGAPGAGKTTLAMEVAGRLHRRSDLPVLWVDASGAEAHPAILEALYGSWGRESREHLGAVTGSIGEEEALLVLDAPRFSAPDARALAELLSDCPGLRVLSTAHRPHRVPGEQVFLLDPLRPQDAVELLRALLAAAGADVPDGDPAAAEICALLDHLPGALHAVSSWAAVYGTATLLGSLRENPVPLLAPLDLGRGGDLAAAVRFSLADRDPHEEAVLEVLCAAPGGEQADALARRAGLGLTDCGRALMSLVSAGLVRRLPHGPSSRFHTLHLVRAVRGSQGRADDRREMAL</sequence>
<organism evidence="4 5">
    <name type="scientific">Nocardiopsis flavescens</name>
    <dbReference type="NCBI Taxonomy" id="758803"/>
    <lineage>
        <taxon>Bacteria</taxon>
        <taxon>Bacillati</taxon>
        <taxon>Actinomycetota</taxon>
        <taxon>Actinomycetes</taxon>
        <taxon>Streptosporangiales</taxon>
        <taxon>Nocardiopsidaceae</taxon>
        <taxon>Nocardiopsis</taxon>
    </lineage>
</organism>
<keyword evidence="5" id="KW-1185">Reference proteome</keyword>
<feature type="region of interest" description="Disordered" evidence="2">
    <location>
        <begin position="85"/>
        <end position="104"/>
    </location>
</feature>
<dbReference type="STRING" id="758803.SAMN05421803_11189"/>